<proteinExistence type="predicted"/>
<evidence type="ECO:0000313" key="3">
    <source>
        <dbReference type="Proteomes" id="UP000692954"/>
    </source>
</evidence>
<gene>
    <name evidence="2" type="ORF">PSON_ATCC_30995.1.T0620303</name>
</gene>
<accession>A0A8S1NN03</accession>
<dbReference type="AlphaFoldDB" id="A0A8S1NN03"/>
<keyword evidence="1" id="KW-1133">Transmembrane helix</keyword>
<keyword evidence="3" id="KW-1185">Reference proteome</keyword>
<keyword evidence="1" id="KW-0812">Transmembrane</keyword>
<feature type="transmembrane region" description="Helical" evidence="1">
    <location>
        <begin position="29"/>
        <end position="46"/>
    </location>
</feature>
<protein>
    <submittedName>
        <fullName evidence="2">Uncharacterized protein</fullName>
    </submittedName>
</protein>
<sequence length="192" mass="23295">MVYFIKIHNTLIQLIKLQYKNFQNKKKDQFHYVLTLFIIFFNKNIIQIPKYKQTKFKKKFQLDEETDQFIKQLSLKENLKYENLCTSTKQIELLPENFKQRNLILQDTRNSKLLLQVISHLENYSNKQEISNEIIKNIVLLLSNKEVKDKCLNLIKSNQLFLNIFSHFQQIIMKKIFKKHLFQLQLQKLDIN</sequence>
<organism evidence="2 3">
    <name type="scientific">Paramecium sonneborni</name>
    <dbReference type="NCBI Taxonomy" id="65129"/>
    <lineage>
        <taxon>Eukaryota</taxon>
        <taxon>Sar</taxon>
        <taxon>Alveolata</taxon>
        <taxon>Ciliophora</taxon>
        <taxon>Intramacronucleata</taxon>
        <taxon>Oligohymenophorea</taxon>
        <taxon>Peniculida</taxon>
        <taxon>Parameciidae</taxon>
        <taxon>Paramecium</taxon>
    </lineage>
</organism>
<keyword evidence="1" id="KW-0472">Membrane</keyword>
<evidence type="ECO:0000256" key="1">
    <source>
        <dbReference type="SAM" id="Phobius"/>
    </source>
</evidence>
<comment type="caution">
    <text evidence="2">The sequence shown here is derived from an EMBL/GenBank/DDBJ whole genome shotgun (WGS) entry which is preliminary data.</text>
</comment>
<evidence type="ECO:0000313" key="2">
    <source>
        <dbReference type="EMBL" id="CAD8094637.1"/>
    </source>
</evidence>
<reference evidence="2" key="1">
    <citation type="submission" date="2021-01" db="EMBL/GenBank/DDBJ databases">
        <authorList>
            <consortium name="Genoscope - CEA"/>
            <person name="William W."/>
        </authorList>
    </citation>
    <scope>NUCLEOTIDE SEQUENCE</scope>
</reference>
<name>A0A8S1NN03_9CILI</name>
<dbReference type="Proteomes" id="UP000692954">
    <property type="component" value="Unassembled WGS sequence"/>
</dbReference>
<dbReference type="EMBL" id="CAJJDN010000062">
    <property type="protein sequence ID" value="CAD8094637.1"/>
    <property type="molecule type" value="Genomic_DNA"/>
</dbReference>